<evidence type="ECO:0000256" key="2">
    <source>
        <dbReference type="ARBA" id="ARBA00022777"/>
    </source>
</evidence>
<proteinExistence type="predicted"/>
<dbReference type="InterPro" id="IPR029056">
    <property type="entry name" value="Ribokinase-like"/>
</dbReference>
<comment type="caution">
    <text evidence="4">The sequence shown here is derived from an EMBL/GenBank/DDBJ whole genome shotgun (WGS) entry which is preliminary data.</text>
</comment>
<protein>
    <recommendedName>
        <fullName evidence="3">Carbohydrate kinase PfkB domain-containing protein</fullName>
    </recommendedName>
</protein>
<dbReference type="AlphaFoldDB" id="A0A0P6VUG1"/>
<sequence length="292" mass="29106">MPKVVLYGYLSIDGIVAPGVRSDAVAGGAALYGALGARMAGAEAAIVACRGEDYPAAWIAALAGLGIDVSWIRPAAGPTRRARIRHASGGDRASSHYGEALWWERTAALRPPVVGPAADIAVLCPMPPVHAAAILAGLDCPAVADTSEAFAAAGPAEWPAGGLELLPRLRLFAPSREETALLLPDVADDAAVVALASRGCDIVQKRGSAGLAYCRAGDTRVVTVAPPPATVLDPTGAGDATVGALAARIAAGDTLDAACRVAVRVGAAAVAGIGPSALGLATPPFPSPATTH</sequence>
<dbReference type="Proteomes" id="UP000048984">
    <property type="component" value="Unassembled WGS sequence"/>
</dbReference>
<keyword evidence="1" id="KW-0808">Transferase</keyword>
<dbReference type="PANTHER" id="PTHR10584:SF166">
    <property type="entry name" value="RIBOKINASE"/>
    <property type="match status" value="1"/>
</dbReference>
<evidence type="ECO:0000259" key="3">
    <source>
        <dbReference type="Pfam" id="PF00294"/>
    </source>
</evidence>
<evidence type="ECO:0000256" key="1">
    <source>
        <dbReference type="ARBA" id="ARBA00022679"/>
    </source>
</evidence>
<dbReference type="InterPro" id="IPR011611">
    <property type="entry name" value="PfkB_dom"/>
</dbReference>
<dbReference type="GO" id="GO:0016301">
    <property type="term" value="F:kinase activity"/>
    <property type="evidence" value="ECO:0007669"/>
    <property type="project" value="UniProtKB-KW"/>
</dbReference>
<keyword evidence="5" id="KW-1185">Reference proteome</keyword>
<feature type="domain" description="Carbohydrate kinase PfkB" evidence="3">
    <location>
        <begin position="25"/>
        <end position="276"/>
    </location>
</feature>
<dbReference type="SUPFAM" id="SSF53613">
    <property type="entry name" value="Ribokinase-like"/>
    <property type="match status" value="1"/>
</dbReference>
<evidence type="ECO:0000313" key="4">
    <source>
        <dbReference type="EMBL" id="KPL55166.1"/>
    </source>
</evidence>
<dbReference type="Gene3D" id="3.40.1190.20">
    <property type="match status" value="1"/>
</dbReference>
<keyword evidence="2" id="KW-0418">Kinase</keyword>
<name>A0A0P6VUG1_9HYPH</name>
<accession>A0A0P6VUG1</accession>
<dbReference type="InterPro" id="IPR002173">
    <property type="entry name" value="Carboh/pur_kinase_PfkB_CS"/>
</dbReference>
<evidence type="ECO:0000313" key="5">
    <source>
        <dbReference type="Proteomes" id="UP000048984"/>
    </source>
</evidence>
<dbReference type="Pfam" id="PF00294">
    <property type="entry name" value="PfkB"/>
    <property type="match status" value="1"/>
</dbReference>
<organism evidence="4 5">
    <name type="scientific">Prosthecodimorpha hirschii</name>
    <dbReference type="NCBI Taxonomy" id="665126"/>
    <lineage>
        <taxon>Bacteria</taxon>
        <taxon>Pseudomonadati</taxon>
        <taxon>Pseudomonadota</taxon>
        <taxon>Alphaproteobacteria</taxon>
        <taxon>Hyphomicrobiales</taxon>
        <taxon>Ancalomicrobiaceae</taxon>
        <taxon>Prosthecodimorpha</taxon>
    </lineage>
</organism>
<reference evidence="4 5" key="2">
    <citation type="submission" date="2015-10" db="EMBL/GenBank/DDBJ databases">
        <title>Draft Genome Sequence of Prosthecomicrobium hirschii ATCC 27832.</title>
        <authorList>
            <person name="Daniel J."/>
            <person name="Givan S.A."/>
            <person name="Brun Y.V."/>
            <person name="Brown P.J."/>
        </authorList>
    </citation>
    <scope>NUCLEOTIDE SEQUENCE [LARGE SCALE GENOMIC DNA]</scope>
    <source>
        <strain evidence="4 5">16</strain>
    </source>
</reference>
<dbReference type="RefSeq" id="WP_054361333.1">
    <property type="nucleotide sequence ID" value="NZ_LJYW01000001.1"/>
</dbReference>
<dbReference type="STRING" id="665126.ABB55_25465"/>
<reference evidence="4 5" key="1">
    <citation type="submission" date="2015-09" db="EMBL/GenBank/DDBJ databases">
        <authorList>
            <person name="Jackson K.R."/>
            <person name="Lunt B.L."/>
            <person name="Fisher J.N.B."/>
            <person name="Gardner A.V."/>
            <person name="Bailey M.E."/>
            <person name="Deus L.M."/>
            <person name="Earl A.S."/>
            <person name="Gibby P.D."/>
            <person name="Hartmann K.A."/>
            <person name="Liu J.E."/>
            <person name="Manci A.M."/>
            <person name="Nielsen D.A."/>
            <person name="Solomon M.B."/>
            <person name="Breakwell D.P."/>
            <person name="Burnett S.H."/>
            <person name="Grose J.H."/>
        </authorList>
    </citation>
    <scope>NUCLEOTIDE SEQUENCE [LARGE SCALE GENOMIC DNA]</scope>
    <source>
        <strain evidence="4 5">16</strain>
    </source>
</reference>
<dbReference type="EMBL" id="LJYW01000001">
    <property type="protein sequence ID" value="KPL55166.1"/>
    <property type="molecule type" value="Genomic_DNA"/>
</dbReference>
<gene>
    <name evidence="4" type="ORF">ABB55_25465</name>
</gene>
<dbReference type="PANTHER" id="PTHR10584">
    <property type="entry name" value="SUGAR KINASE"/>
    <property type="match status" value="1"/>
</dbReference>
<dbReference type="PROSITE" id="PS00584">
    <property type="entry name" value="PFKB_KINASES_2"/>
    <property type="match status" value="1"/>
</dbReference>